<dbReference type="EMBL" id="JAOYFB010000042">
    <property type="protein sequence ID" value="KAK4045305.1"/>
    <property type="molecule type" value="Genomic_DNA"/>
</dbReference>
<sequence length="183" mass="20673">MVSRLAGALYPVSIIFGLERTCHARITSTSEFFIENSIELTDHWEEDVDFVRPWIGAKRLNRPWNTDLFYVGGNLLDHSCVQVSLAGKWVDIPERECSTLNRSSNKTDVDTRRQLKEEEDVKLGVLDLENNLCVNVSLLPANPFLSDKSRSPPATASSSLPAAYLDVPACDRTEHREPSHYRN</sequence>
<reference evidence="1 2" key="1">
    <citation type="journal article" date="2023" name="Nucleic Acids Res.">
        <title>The hologenome of Daphnia magna reveals possible DNA methylation and microbiome-mediated evolution of the host genome.</title>
        <authorList>
            <person name="Chaturvedi A."/>
            <person name="Li X."/>
            <person name="Dhandapani V."/>
            <person name="Marshall H."/>
            <person name="Kissane S."/>
            <person name="Cuenca-Cambronero M."/>
            <person name="Asole G."/>
            <person name="Calvet F."/>
            <person name="Ruiz-Romero M."/>
            <person name="Marangio P."/>
            <person name="Guigo R."/>
            <person name="Rago D."/>
            <person name="Mirbahai L."/>
            <person name="Eastwood N."/>
            <person name="Colbourne J.K."/>
            <person name="Zhou J."/>
            <person name="Mallon E."/>
            <person name="Orsini L."/>
        </authorList>
    </citation>
    <scope>NUCLEOTIDE SEQUENCE [LARGE SCALE GENOMIC DNA]</scope>
    <source>
        <strain evidence="1">LRV0_1</strain>
    </source>
</reference>
<organism evidence="1 2">
    <name type="scientific">Daphnia magna</name>
    <dbReference type="NCBI Taxonomy" id="35525"/>
    <lineage>
        <taxon>Eukaryota</taxon>
        <taxon>Metazoa</taxon>
        <taxon>Ecdysozoa</taxon>
        <taxon>Arthropoda</taxon>
        <taxon>Crustacea</taxon>
        <taxon>Branchiopoda</taxon>
        <taxon>Diplostraca</taxon>
        <taxon>Cladocera</taxon>
        <taxon>Anomopoda</taxon>
        <taxon>Daphniidae</taxon>
        <taxon>Daphnia</taxon>
    </lineage>
</organism>
<keyword evidence="2" id="KW-1185">Reference proteome</keyword>
<name>A0ABR0B9Q0_9CRUS</name>
<evidence type="ECO:0000313" key="1">
    <source>
        <dbReference type="EMBL" id="KAK4045305.1"/>
    </source>
</evidence>
<gene>
    <name evidence="1" type="ORF">OUZ56_032843</name>
</gene>
<dbReference type="Proteomes" id="UP001234178">
    <property type="component" value="Unassembled WGS sequence"/>
</dbReference>
<comment type="caution">
    <text evidence="1">The sequence shown here is derived from an EMBL/GenBank/DDBJ whole genome shotgun (WGS) entry which is preliminary data.</text>
</comment>
<protein>
    <submittedName>
        <fullName evidence="1">Uncharacterized protein</fullName>
    </submittedName>
</protein>
<proteinExistence type="predicted"/>
<evidence type="ECO:0000313" key="2">
    <source>
        <dbReference type="Proteomes" id="UP001234178"/>
    </source>
</evidence>
<accession>A0ABR0B9Q0</accession>